<evidence type="ECO:0000313" key="3">
    <source>
        <dbReference type="EMBL" id="ACL93913.1"/>
    </source>
</evidence>
<dbReference type="HOGENOM" id="CLU_000445_69_12_5"/>
<evidence type="ECO:0000313" key="4">
    <source>
        <dbReference type="Proteomes" id="UP000001364"/>
    </source>
</evidence>
<evidence type="ECO:0000256" key="1">
    <source>
        <dbReference type="PROSITE-ProRule" id="PRU00169"/>
    </source>
</evidence>
<evidence type="ECO:0000259" key="2">
    <source>
        <dbReference type="PROSITE" id="PS50110"/>
    </source>
</evidence>
<dbReference type="AlphaFoldDB" id="A0A0H3C4P3"/>
<dbReference type="KEGG" id="ccs:CCNA_00446"/>
<feature type="modified residue" description="4-aspartylphosphate" evidence="1">
    <location>
        <position position="58"/>
    </location>
</feature>
<dbReference type="GO" id="GO:0000160">
    <property type="term" value="P:phosphorelay signal transduction system"/>
    <property type="evidence" value="ECO:0007669"/>
    <property type="project" value="InterPro"/>
</dbReference>
<name>A0A0H3C4P3_CAUVN</name>
<dbReference type="InterPro" id="IPR052048">
    <property type="entry name" value="ST_Response_Regulator"/>
</dbReference>
<proteinExistence type="predicted"/>
<dbReference type="PATRIC" id="fig|565050.3.peg.443"/>
<dbReference type="SMR" id="A0A0H3C4P3"/>
<sequence length="129" mass="14376">MPQASTISVLVVDDQLTMRALIRNALQQIGFKDIREAPDGEEALKNLLAKPANLVISDFNMPKMDGLALLRAVRSHPPIRQTAFVMLTGRADRELVQRAVQFGVNNYCVKPFTVQGLKEKIEQVFGQLT</sequence>
<dbReference type="OrthoDB" id="9800897at2"/>
<dbReference type="PhylomeDB" id="A0A0H3C4P3"/>
<gene>
    <name evidence="3" type="ordered locus">CCNA_00446</name>
</gene>
<dbReference type="SMART" id="SM00448">
    <property type="entry name" value="REC"/>
    <property type="match status" value="1"/>
</dbReference>
<dbReference type="SUPFAM" id="SSF52172">
    <property type="entry name" value="CheY-like"/>
    <property type="match status" value="1"/>
</dbReference>
<feature type="domain" description="Response regulatory" evidence="2">
    <location>
        <begin position="8"/>
        <end position="125"/>
    </location>
</feature>
<dbReference type="Pfam" id="PF00072">
    <property type="entry name" value="Response_reg"/>
    <property type="match status" value="1"/>
</dbReference>
<dbReference type="EMBL" id="CP001340">
    <property type="protein sequence ID" value="ACL93913.1"/>
    <property type="molecule type" value="Genomic_DNA"/>
</dbReference>
<dbReference type="Gene3D" id="3.40.50.2300">
    <property type="match status" value="1"/>
</dbReference>
<protein>
    <submittedName>
        <fullName evidence="3">Chemotaxis receiver domain protein cheYII</fullName>
    </submittedName>
</protein>
<dbReference type="RefSeq" id="WP_010918325.1">
    <property type="nucleotide sequence ID" value="NC_011916.1"/>
</dbReference>
<dbReference type="RefSeq" id="YP_002515821.1">
    <property type="nucleotide sequence ID" value="NC_011916.1"/>
</dbReference>
<accession>A0A0H3C4P3</accession>
<dbReference type="PANTHER" id="PTHR43228">
    <property type="entry name" value="TWO-COMPONENT RESPONSE REGULATOR"/>
    <property type="match status" value="1"/>
</dbReference>
<dbReference type="InterPro" id="IPR011006">
    <property type="entry name" value="CheY-like_superfamily"/>
</dbReference>
<organism evidence="3 4">
    <name type="scientific">Caulobacter vibrioides (strain NA1000 / CB15N)</name>
    <name type="common">Caulobacter crescentus</name>
    <dbReference type="NCBI Taxonomy" id="565050"/>
    <lineage>
        <taxon>Bacteria</taxon>
        <taxon>Pseudomonadati</taxon>
        <taxon>Pseudomonadota</taxon>
        <taxon>Alphaproteobacteria</taxon>
        <taxon>Caulobacterales</taxon>
        <taxon>Caulobacteraceae</taxon>
        <taxon>Caulobacter</taxon>
    </lineage>
</organism>
<keyword evidence="1" id="KW-0597">Phosphoprotein</keyword>
<reference evidence="3 4" key="1">
    <citation type="journal article" date="2010" name="J. Bacteriol.">
        <title>The genetic basis of laboratory adaptation in Caulobacter crescentus.</title>
        <authorList>
            <person name="Marks M.E."/>
            <person name="Castro-Rojas C.M."/>
            <person name="Teiling C."/>
            <person name="Du L."/>
            <person name="Kapatral V."/>
            <person name="Walunas T.L."/>
            <person name="Crosson S."/>
        </authorList>
    </citation>
    <scope>NUCLEOTIDE SEQUENCE [LARGE SCALE GENOMIC DNA]</scope>
    <source>
        <strain evidence="4">NA1000 / CB15N</strain>
    </source>
</reference>
<dbReference type="PANTHER" id="PTHR43228:SF1">
    <property type="entry name" value="TWO-COMPONENT RESPONSE REGULATOR ARR22"/>
    <property type="match status" value="1"/>
</dbReference>
<dbReference type="InterPro" id="IPR001789">
    <property type="entry name" value="Sig_transdc_resp-reg_receiver"/>
</dbReference>
<dbReference type="PROSITE" id="PS50110">
    <property type="entry name" value="RESPONSE_REGULATORY"/>
    <property type="match status" value="1"/>
</dbReference>
<keyword evidence="4" id="KW-1185">Reference proteome</keyword>
<dbReference type="GeneID" id="7330573"/>
<dbReference type="Proteomes" id="UP000001364">
    <property type="component" value="Chromosome"/>
</dbReference>